<dbReference type="PIRSF" id="PIRSF028451">
    <property type="entry name" value="UCP028451"/>
    <property type="match status" value="1"/>
</dbReference>
<gene>
    <name evidence="1" type="ORF">Fuma_05011</name>
</gene>
<dbReference type="PANTHER" id="PTHR36452:SF1">
    <property type="entry name" value="DUF2461 DOMAIN-CONTAINING PROTEIN"/>
    <property type="match status" value="1"/>
</dbReference>
<sequence length="230" mass="26289">MKTTFTGFPAATMKFLKQLQKNNNRDWFAENKPRYESDVLEPSLAFIEAMQKPMAKLTECFDVVPKRVGGSLMRIYRDTRFAKDKTPYKTNVGIHFRHMAGKDVHAPGFYIHIEPGDVFLGVGIWHPDSTSLAAIRERIADDPARWKKVRDGKAFRTTFKLAGDSLKRPPRGYDVNHEMIDDLKRKDFIGVAKLAAKEIEHPDFVKDTAKSFKAAMPFMRFLGNAMHLPT</sequence>
<dbReference type="PANTHER" id="PTHR36452">
    <property type="entry name" value="CHROMOSOME 12, WHOLE GENOME SHOTGUN SEQUENCE"/>
    <property type="match status" value="1"/>
</dbReference>
<dbReference type="NCBIfam" id="TIGR02453">
    <property type="entry name" value="TIGR02453 family protein"/>
    <property type="match status" value="1"/>
</dbReference>
<dbReference type="RefSeq" id="WP_077026531.1">
    <property type="nucleotide sequence ID" value="NZ_CP017641.1"/>
</dbReference>
<organism evidence="1 2">
    <name type="scientific">Fuerstiella marisgermanici</name>
    <dbReference type="NCBI Taxonomy" id="1891926"/>
    <lineage>
        <taxon>Bacteria</taxon>
        <taxon>Pseudomonadati</taxon>
        <taxon>Planctomycetota</taxon>
        <taxon>Planctomycetia</taxon>
        <taxon>Planctomycetales</taxon>
        <taxon>Planctomycetaceae</taxon>
        <taxon>Fuerstiella</taxon>
    </lineage>
</organism>
<proteinExistence type="predicted"/>
<evidence type="ECO:0008006" key="3">
    <source>
        <dbReference type="Google" id="ProtNLM"/>
    </source>
</evidence>
<accession>A0A1P8WMR0</accession>
<dbReference type="Proteomes" id="UP000187735">
    <property type="component" value="Chromosome"/>
</dbReference>
<dbReference type="InterPro" id="IPR012808">
    <property type="entry name" value="CHP02453"/>
</dbReference>
<protein>
    <recommendedName>
        <fullName evidence="3">TIGR02453 family protein</fullName>
    </recommendedName>
</protein>
<keyword evidence="2" id="KW-1185">Reference proteome</keyword>
<dbReference type="STRING" id="1891926.Fuma_05011"/>
<dbReference type="Pfam" id="PF09365">
    <property type="entry name" value="DUF2461"/>
    <property type="match status" value="1"/>
</dbReference>
<evidence type="ECO:0000313" key="1">
    <source>
        <dbReference type="EMBL" id="APZ95355.1"/>
    </source>
</evidence>
<dbReference type="InterPro" id="IPR015996">
    <property type="entry name" value="UCP028451"/>
</dbReference>
<dbReference type="KEGG" id="fmr:Fuma_05011"/>
<evidence type="ECO:0000313" key="2">
    <source>
        <dbReference type="Proteomes" id="UP000187735"/>
    </source>
</evidence>
<reference evidence="1 2" key="1">
    <citation type="journal article" date="2016" name="Front. Microbiol.">
        <title>Fuerstia marisgermanicae gen. nov., sp. nov., an Unusual Member of the Phylum Planctomycetes from the German Wadden Sea.</title>
        <authorList>
            <person name="Kohn T."/>
            <person name="Heuer A."/>
            <person name="Jogler M."/>
            <person name="Vollmers J."/>
            <person name="Boedeker C."/>
            <person name="Bunk B."/>
            <person name="Rast P."/>
            <person name="Borchert D."/>
            <person name="Glockner I."/>
            <person name="Freese H.M."/>
            <person name="Klenk H.P."/>
            <person name="Overmann J."/>
            <person name="Kaster A.K."/>
            <person name="Rohde M."/>
            <person name="Wiegand S."/>
            <person name="Jogler C."/>
        </authorList>
    </citation>
    <scope>NUCLEOTIDE SEQUENCE [LARGE SCALE GENOMIC DNA]</scope>
    <source>
        <strain evidence="1 2">NH11</strain>
    </source>
</reference>
<name>A0A1P8WMR0_9PLAN</name>
<dbReference type="EMBL" id="CP017641">
    <property type="protein sequence ID" value="APZ95355.1"/>
    <property type="molecule type" value="Genomic_DNA"/>
</dbReference>
<dbReference type="AlphaFoldDB" id="A0A1P8WMR0"/>